<feature type="compositionally biased region" description="Low complexity" evidence="2">
    <location>
        <begin position="1088"/>
        <end position="1103"/>
    </location>
</feature>
<name>A0A3S0WHS0_9PROT</name>
<feature type="region of interest" description="Disordered" evidence="2">
    <location>
        <begin position="1076"/>
        <end position="1114"/>
    </location>
</feature>
<dbReference type="Pfam" id="PF19077">
    <property type="entry name" value="Big_13"/>
    <property type="match status" value="3"/>
</dbReference>
<evidence type="ECO:0000256" key="1">
    <source>
        <dbReference type="ARBA" id="ARBA00022729"/>
    </source>
</evidence>
<feature type="compositionally biased region" description="Low complexity" evidence="2">
    <location>
        <begin position="1341"/>
        <end position="1359"/>
    </location>
</feature>
<feature type="compositionally biased region" description="Polar residues" evidence="2">
    <location>
        <begin position="1514"/>
        <end position="1527"/>
    </location>
</feature>
<dbReference type="Gene3D" id="2.60.40.10">
    <property type="entry name" value="Immunoglobulins"/>
    <property type="match status" value="3"/>
</dbReference>
<dbReference type="InterPro" id="IPR013783">
    <property type="entry name" value="Ig-like_fold"/>
</dbReference>
<feature type="domain" description="Bacterial Ig-like" evidence="3">
    <location>
        <begin position="984"/>
        <end position="1076"/>
    </location>
</feature>
<dbReference type="OrthoDB" id="7303782at2"/>
<sequence>MKRTATAGTANGAWSSDVFGFTGASGITIDSGDLKSGSTTIGTVTNSGGALTIAFNGSATTALVNSVVRGVTYGNSAPAGNATIAFALTDGSGGSTSADVTVTSSTIHVTSTTDSTAIDATDGVSFSEAVAIANAQSGADTLVLGSGFTGAMTLAGNLTVGESLTVNADAAGGWTVQDGTRTITLDSGVTLTVTNSGGTVTIGAGLAGAGSLTKTGAGTLALSGSGSYAGTTTVSAGTLLVNGTLDPSGNVSVASGATLGGTGTVFSSGSKQVTILDGATLAPGVAGTNNGIGTLTINGNLRINGGLAIEIGGSGGVAGTDYDQVAVNGTVSLNGGSLTVSRVNGYTATDGTVFRIIDNDSTDTVGGSPATFGGIAEGTDTTLGGDLYTVRYAGGTGNDVTLSAVVNPTVSSVSATTANGAYRAGDTVAITVTFSRSVTVTGTPTLALGNNGRTAAYGSGSGGTTLTFTYTVQAGDGSADLDYLSTSALALNGGTINDSGSGLAAVLTLAPPGAANSLGANRNIVIDTIGPAVVSVAAPANGTYGAGRTMDFVVTFNETVSVDGVPTLPITLDNGQVVQATYLSGAGGTALTFRYTVGSGALDTDGIAFGTALGGGTVRDTAGNNATATLNGVAATSGVRIDGAAPMVTAVTSSTANGAYTTGDTITLQVSFSEAVTVTGTPTLALDTGRTAVYSGGSGGGTLTFTYTVQAGDTSADLDALGSGALAGGIADAAGNGAVLTLPGGPNSLGAGKDIVIDTRTPEVVGVTVPNDGIYGTGKTLSVFVSVSERVTVAGGTPTIALDIGGVPRQAVYNAAGSAGTVLRFDYVVQAGDTDADGIAIGALSLNGATIADAARNPLPATLANVPGTQGVRIDTVPPAAPSAPVLAPGSDSGASASDLVTNVTRPTLTGTAEAGSTVTVLVDGVARGTATAGANGAWSLTLSTPLAEGARTITTTATDAAGNSGPASSALVVTIDATPPVLSIPTLAAGSDNGISTTDRVISVTRPTLTGMADPNGTVTVLIDGAAAGTATAGRDGVWIFTVADALADGDHGVQAIATDRAGNTGRSANQTITIRTAPPATPPTPLLSAGSDSGASPGDALTNVTRPTLSGTAEPNGTVTLFIDGAVAGTARTDANGAWSLTLATALSDGTHRIQVGVTDVVGNSGAQWSGTLVVTVDGQAPVIAAGLSATSLGGGTTVAIGAEVTLSDASPLDRVTVTLTDARGGDELVIGALPGGIAATRDGGRVVLSGVASVADYQAALRAVGLRSTVADPAFGGMAPSRSITVSARDAAGNESGVATVTVPVVSAVTAVTPSVATNTGTNSIPLTISGNGPSTNTATSSGLSGGLSSAPSLPGDAASPGSDTGRLVTLGSLGGGVSSGDTGRSVTLGSLGGDTSSGDTGRAVTLSSLGGRPGDDSSSSASGLSGGAGSGASFGSGFGGLGTGSGLVTGLGTGVGMGASRPFGAPPDQRLPAQGTGLGSNRPDSPPPSEPNVTPNAGQAGNPDGERGETSTPPDGNAQQTQGSGTGGRAEAPTIRFAPGFAHQVACIQGGPASASALLAALANHVLPGSRAV</sequence>
<dbReference type="InterPro" id="IPR044016">
    <property type="entry name" value="Big_13"/>
</dbReference>
<evidence type="ECO:0000256" key="2">
    <source>
        <dbReference type="SAM" id="MobiDB-lite"/>
    </source>
</evidence>
<feature type="compositionally biased region" description="Polar residues" evidence="2">
    <location>
        <begin position="1322"/>
        <end position="1340"/>
    </location>
</feature>
<evidence type="ECO:0000313" key="5">
    <source>
        <dbReference type="Proteomes" id="UP000280346"/>
    </source>
</evidence>
<reference evidence="4 5" key="1">
    <citation type="submission" date="2018-12" db="EMBL/GenBank/DDBJ databases">
        <authorList>
            <person name="Yang Y."/>
        </authorList>
    </citation>
    <scope>NUCLEOTIDE SEQUENCE [LARGE SCALE GENOMIC DNA]</scope>
    <source>
        <strain evidence="4 5">GSF71</strain>
    </source>
</reference>
<comment type="caution">
    <text evidence="4">The sequence shown here is derived from an EMBL/GenBank/DDBJ whole genome shotgun (WGS) entry which is preliminary data.</text>
</comment>
<protein>
    <recommendedName>
        <fullName evidence="3">Bacterial Ig-like domain-containing protein</fullName>
    </recommendedName>
</protein>
<evidence type="ECO:0000259" key="3">
    <source>
        <dbReference type="Pfam" id="PF19077"/>
    </source>
</evidence>
<evidence type="ECO:0000313" key="4">
    <source>
        <dbReference type="EMBL" id="RUQ60056.1"/>
    </source>
</evidence>
<organism evidence="4 5">
    <name type="scientific">Azospirillum doebereinerae</name>
    <dbReference type="NCBI Taxonomy" id="92933"/>
    <lineage>
        <taxon>Bacteria</taxon>
        <taxon>Pseudomonadati</taxon>
        <taxon>Pseudomonadota</taxon>
        <taxon>Alphaproteobacteria</taxon>
        <taxon>Rhodospirillales</taxon>
        <taxon>Azospirillaceae</taxon>
        <taxon>Azospirillum</taxon>
    </lineage>
</organism>
<dbReference type="SUPFAM" id="SSF51126">
    <property type="entry name" value="Pectin lyase-like"/>
    <property type="match status" value="1"/>
</dbReference>
<keyword evidence="1" id="KW-0732">Signal</keyword>
<feature type="compositionally biased region" description="Low complexity" evidence="2">
    <location>
        <begin position="1383"/>
        <end position="1427"/>
    </location>
</feature>
<gene>
    <name evidence="4" type="ORF">EJ913_30815</name>
</gene>
<dbReference type="NCBIfam" id="NF033510">
    <property type="entry name" value="Ca_tandemer"/>
    <property type="match status" value="3"/>
</dbReference>
<feature type="domain" description="Bacterial Ig-like" evidence="3">
    <location>
        <begin position="886"/>
        <end position="977"/>
    </location>
</feature>
<dbReference type="Proteomes" id="UP000280346">
    <property type="component" value="Unassembled WGS sequence"/>
</dbReference>
<accession>A0A3S0WHS0</accession>
<feature type="region of interest" description="Disordered" evidence="2">
    <location>
        <begin position="1462"/>
        <end position="1536"/>
    </location>
</feature>
<feature type="region of interest" description="Disordered" evidence="2">
    <location>
        <begin position="1319"/>
        <end position="1433"/>
    </location>
</feature>
<dbReference type="EMBL" id="RZIJ01000057">
    <property type="protein sequence ID" value="RUQ60056.1"/>
    <property type="molecule type" value="Genomic_DNA"/>
</dbReference>
<dbReference type="InterPro" id="IPR011050">
    <property type="entry name" value="Pectin_lyase_fold/virulence"/>
</dbReference>
<keyword evidence="5" id="KW-1185">Reference proteome</keyword>
<feature type="domain" description="Bacterial Ig-like" evidence="3">
    <location>
        <begin position="1084"/>
        <end position="1180"/>
    </location>
</feature>
<proteinExistence type="predicted"/>
<dbReference type="Pfam" id="PF12951">
    <property type="entry name" value="PATR"/>
    <property type="match status" value="1"/>
</dbReference>
<dbReference type="InterPro" id="IPR013425">
    <property type="entry name" value="Autotrns_rpt"/>
</dbReference>
<feature type="compositionally biased region" description="Polar residues" evidence="2">
    <location>
        <begin position="1104"/>
        <end position="1114"/>
    </location>
</feature>